<organism evidence="1 2">
    <name type="scientific">Streptomyces citrinus</name>
    <dbReference type="NCBI Taxonomy" id="3118173"/>
    <lineage>
        <taxon>Bacteria</taxon>
        <taxon>Bacillati</taxon>
        <taxon>Actinomycetota</taxon>
        <taxon>Actinomycetes</taxon>
        <taxon>Kitasatosporales</taxon>
        <taxon>Streptomycetaceae</taxon>
        <taxon>Streptomyces</taxon>
    </lineage>
</organism>
<evidence type="ECO:0000313" key="2">
    <source>
        <dbReference type="Proteomes" id="UP001432251"/>
    </source>
</evidence>
<geneLocation type="plasmid" evidence="1 2">
    <name>p1</name>
</geneLocation>
<name>A0ACD5AQ75_9ACTN</name>
<dbReference type="EMBL" id="CP146023">
    <property type="protein sequence ID" value="WWQ69371.1"/>
    <property type="molecule type" value="Genomic_DNA"/>
</dbReference>
<dbReference type="Proteomes" id="UP001432251">
    <property type="component" value="Plasmid p1"/>
</dbReference>
<evidence type="ECO:0000313" key="1">
    <source>
        <dbReference type="EMBL" id="WWQ69371.1"/>
    </source>
</evidence>
<keyword evidence="2" id="KW-1185">Reference proteome</keyword>
<sequence>MADYTSIKALTETAERLRVLAAERGTSITALVAEMAEQTLTNEEKEARARAAAAELGVEYTPQLRRSGQDAWARIEAHAARTGNAAA</sequence>
<gene>
    <name evidence="1" type="ORF">V2W30_40015</name>
</gene>
<proteinExistence type="predicted"/>
<reference evidence="1" key="1">
    <citation type="journal article" date="2025" name="Int. J. Syst. Evol. Microbiol.">
        <title>Streptomyces citrinus sp. nov., with yellow diffusible pigment.</title>
        <authorList>
            <person name="He Y."/>
            <person name="Yang E."/>
            <person name="Xu J."/>
            <person name="Sun Y."/>
            <person name="Sun L."/>
        </authorList>
    </citation>
    <scope>NUCLEOTIDE SEQUENCE</scope>
    <source>
        <strain evidence="1">Q6</strain>
    </source>
</reference>
<accession>A0ACD5AQ75</accession>
<keyword evidence="1" id="KW-0614">Plasmid</keyword>
<protein>
    <submittedName>
        <fullName evidence="1">Uncharacterized protein</fullName>
    </submittedName>
</protein>